<evidence type="ECO:0000313" key="3">
    <source>
        <dbReference type="EMBL" id="KNC80200.1"/>
    </source>
</evidence>
<dbReference type="AlphaFoldDB" id="A0A0L0FTQ1"/>
<reference evidence="3 4" key="1">
    <citation type="submission" date="2011-02" db="EMBL/GenBank/DDBJ databases">
        <title>The Genome Sequence of Sphaeroforma arctica JP610.</title>
        <authorList>
            <consortium name="The Broad Institute Genome Sequencing Platform"/>
            <person name="Russ C."/>
            <person name="Cuomo C."/>
            <person name="Young S.K."/>
            <person name="Zeng Q."/>
            <person name="Gargeya S."/>
            <person name="Alvarado L."/>
            <person name="Berlin A."/>
            <person name="Chapman S.B."/>
            <person name="Chen Z."/>
            <person name="Freedman E."/>
            <person name="Gellesch M."/>
            <person name="Goldberg J."/>
            <person name="Griggs A."/>
            <person name="Gujja S."/>
            <person name="Heilman E."/>
            <person name="Heiman D."/>
            <person name="Howarth C."/>
            <person name="Mehta T."/>
            <person name="Neiman D."/>
            <person name="Pearson M."/>
            <person name="Roberts A."/>
            <person name="Saif S."/>
            <person name="Shea T."/>
            <person name="Shenoy N."/>
            <person name="Sisk P."/>
            <person name="Stolte C."/>
            <person name="Sykes S."/>
            <person name="White J."/>
            <person name="Yandava C."/>
            <person name="Burger G."/>
            <person name="Gray M.W."/>
            <person name="Holland P.W.H."/>
            <person name="King N."/>
            <person name="Lang F.B.F."/>
            <person name="Roger A.J."/>
            <person name="Ruiz-Trillo I."/>
            <person name="Haas B."/>
            <person name="Nusbaum C."/>
            <person name="Birren B."/>
        </authorList>
    </citation>
    <scope>NUCLEOTIDE SEQUENCE [LARGE SCALE GENOMIC DNA]</scope>
    <source>
        <strain evidence="3 4">JP610</strain>
    </source>
</reference>
<organism evidence="3 4">
    <name type="scientific">Sphaeroforma arctica JP610</name>
    <dbReference type="NCBI Taxonomy" id="667725"/>
    <lineage>
        <taxon>Eukaryota</taxon>
        <taxon>Ichthyosporea</taxon>
        <taxon>Ichthyophonida</taxon>
        <taxon>Sphaeroforma</taxon>
    </lineage>
</organism>
<feature type="compositionally biased region" description="Basic and acidic residues" evidence="1">
    <location>
        <begin position="1"/>
        <end position="31"/>
    </location>
</feature>
<protein>
    <recommendedName>
        <fullName evidence="2">DAD domain-containing protein</fullName>
    </recommendedName>
</protein>
<feature type="domain" description="DAD" evidence="2">
    <location>
        <begin position="42"/>
        <end position="72"/>
    </location>
</feature>
<proteinExistence type="predicted"/>
<evidence type="ECO:0000259" key="2">
    <source>
        <dbReference type="PROSITE" id="PS51231"/>
    </source>
</evidence>
<dbReference type="InterPro" id="IPR014767">
    <property type="entry name" value="DAD_dom"/>
</dbReference>
<dbReference type="PROSITE" id="PS51231">
    <property type="entry name" value="DAD"/>
    <property type="match status" value="1"/>
</dbReference>
<feature type="region of interest" description="Disordered" evidence="1">
    <location>
        <begin position="55"/>
        <end position="95"/>
    </location>
</feature>
<gene>
    <name evidence="3" type="ORF">SARC_07426</name>
</gene>
<dbReference type="Proteomes" id="UP000054560">
    <property type="component" value="Unassembled WGS sequence"/>
</dbReference>
<feature type="non-terminal residue" evidence="3">
    <location>
        <position position="1"/>
    </location>
</feature>
<dbReference type="EMBL" id="KQ242185">
    <property type="protein sequence ID" value="KNC80200.1"/>
    <property type="molecule type" value="Genomic_DNA"/>
</dbReference>
<accession>A0A0L0FTQ1</accession>
<evidence type="ECO:0000313" key="4">
    <source>
        <dbReference type="Proteomes" id="UP000054560"/>
    </source>
</evidence>
<feature type="region of interest" description="Disordered" evidence="1">
    <location>
        <begin position="1"/>
        <end position="40"/>
    </location>
</feature>
<name>A0A0L0FTQ1_9EUKA</name>
<feature type="compositionally biased region" description="Basic and acidic residues" evidence="1">
    <location>
        <begin position="58"/>
        <end position="83"/>
    </location>
</feature>
<keyword evidence="4" id="KW-1185">Reference proteome</keyword>
<dbReference type="RefSeq" id="XP_014154102.1">
    <property type="nucleotide sequence ID" value="XM_014298627.1"/>
</dbReference>
<sequence>KARDDNEREAEKQKRELARAEAAARKKELAANKKKASKGANAEVGVMDGLLASLRTGEAFERPPDSSRRGRREKDNEGMDGVKGRLAKLQAPIAT</sequence>
<dbReference type="GeneID" id="25907930"/>
<evidence type="ECO:0000256" key="1">
    <source>
        <dbReference type="SAM" id="MobiDB-lite"/>
    </source>
</evidence>